<organism evidence="9 10">
    <name type="scientific">Paucilactobacillus nenjiangensis</name>
    <dbReference type="NCBI Taxonomy" id="1296540"/>
    <lineage>
        <taxon>Bacteria</taxon>
        <taxon>Bacillati</taxon>
        <taxon>Bacillota</taxon>
        <taxon>Bacilli</taxon>
        <taxon>Lactobacillales</taxon>
        <taxon>Lactobacillaceae</taxon>
        <taxon>Paucilactobacillus</taxon>
    </lineage>
</organism>
<dbReference type="Proteomes" id="UP000325295">
    <property type="component" value="Chromosome"/>
</dbReference>
<dbReference type="RefSeq" id="WP_137601802.1">
    <property type="nucleotide sequence ID" value="NZ_BJEB01000018.1"/>
</dbReference>
<dbReference type="PANTHER" id="PTHR32322:SF18">
    <property type="entry name" value="S-ADENOSYLMETHIONINE_S-ADENOSYLHOMOCYSTEINE TRANSPORTER"/>
    <property type="match status" value="1"/>
</dbReference>
<keyword evidence="4 7" id="KW-0812">Transmembrane</keyword>
<dbReference type="GO" id="GO:0005886">
    <property type="term" value="C:plasma membrane"/>
    <property type="evidence" value="ECO:0007669"/>
    <property type="project" value="UniProtKB-SubCell"/>
</dbReference>
<evidence type="ECO:0000256" key="1">
    <source>
        <dbReference type="ARBA" id="ARBA00004651"/>
    </source>
</evidence>
<keyword evidence="3" id="KW-1003">Cell membrane</keyword>
<feature type="domain" description="EamA" evidence="8">
    <location>
        <begin position="6"/>
        <end position="139"/>
    </location>
</feature>
<keyword evidence="10" id="KW-1185">Reference proteome</keyword>
<feature type="domain" description="EamA" evidence="8">
    <location>
        <begin position="150"/>
        <end position="285"/>
    </location>
</feature>
<dbReference type="PANTHER" id="PTHR32322">
    <property type="entry name" value="INNER MEMBRANE TRANSPORTER"/>
    <property type="match status" value="1"/>
</dbReference>
<dbReference type="Pfam" id="PF00892">
    <property type="entry name" value="EamA"/>
    <property type="match status" value="2"/>
</dbReference>
<comment type="subcellular location">
    <subcellularLocation>
        <location evidence="1">Cell membrane</location>
        <topology evidence="1">Multi-pass membrane protein</topology>
    </subcellularLocation>
</comment>
<evidence type="ECO:0000256" key="2">
    <source>
        <dbReference type="ARBA" id="ARBA00007362"/>
    </source>
</evidence>
<evidence type="ECO:0000313" key="9">
    <source>
        <dbReference type="EMBL" id="QER66489.1"/>
    </source>
</evidence>
<name>A0A5P1X1E4_9LACO</name>
<dbReference type="EMBL" id="CP043939">
    <property type="protein sequence ID" value="QER66489.1"/>
    <property type="molecule type" value="Genomic_DNA"/>
</dbReference>
<reference evidence="9 10" key="1">
    <citation type="submission" date="2019-09" db="EMBL/GenBank/DDBJ databases">
        <title>Complete Genome Sequence of Lactobacillus nenjiangensis SH-Y15, isolated from sauerkraut.</title>
        <authorList>
            <person name="Yang H."/>
        </authorList>
    </citation>
    <scope>NUCLEOTIDE SEQUENCE [LARGE SCALE GENOMIC DNA]</scope>
    <source>
        <strain evidence="9 10">SH-Y15</strain>
    </source>
</reference>
<feature type="transmembrane region" description="Helical" evidence="7">
    <location>
        <begin position="123"/>
        <end position="142"/>
    </location>
</feature>
<keyword evidence="5 7" id="KW-1133">Transmembrane helix</keyword>
<proteinExistence type="inferred from homology"/>
<evidence type="ECO:0000313" key="10">
    <source>
        <dbReference type="Proteomes" id="UP000325295"/>
    </source>
</evidence>
<feature type="transmembrane region" description="Helical" evidence="7">
    <location>
        <begin position="245"/>
        <end position="264"/>
    </location>
</feature>
<feature type="transmembrane region" description="Helical" evidence="7">
    <location>
        <begin position="270"/>
        <end position="287"/>
    </location>
</feature>
<evidence type="ECO:0000256" key="7">
    <source>
        <dbReference type="SAM" id="Phobius"/>
    </source>
</evidence>
<evidence type="ECO:0000256" key="4">
    <source>
        <dbReference type="ARBA" id="ARBA00022692"/>
    </source>
</evidence>
<evidence type="ECO:0000256" key="6">
    <source>
        <dbReference type="ARBA" id="ARBA00023136"/>
    </source>
</evidence>
<evidence type="ECO:0000256" key="3">
    <source>
        <dbReference type="ARBA" id="ARBA00022475"/>
    </source>
</evidence>
<feature type="transmembrane region" description="Helical" evidence="7">
    <location>
        <begin position="67"/>
        <end position="84"/>
    </location>
</feature>
<evidence type="ECO:0000259" key="8">
    <source>
        <dbReference type="Pfam" id="PF00892"/>
    </source>
</evidence>
<dbReference type="KEGG" id="lnn:F0161_00495"/>
<feature type="transmembrane region" description="Helical" evidence="7">
    <location>
        <begin position="96"/>
        <end position="116"/>
    </location>
</feature>
<dbReference type="OrthoDB" id="34284at2"/>
<keyword evidence="6 7" id="KW-0472">Membrane</keyword>
<evidence type="ECO:0000256" key="5">
    <source>
        <dbReference type="ARBA" id="ARBA00022989"/>
    </source>
</evidence>
<feature type="transmembrane region" description="Helical" evidence="7">
    <location>
        <begin position="37"/>
        <end position="55"/>
    </location>
</feature>
<feature type="transmembrane region" description="Helical" evidence="7">
    <location>
        <begin position="148"/>
        <end position="169"/>
    </location>
</feature>
<feature type="transmembrane region" description="Helical" evidence="7">
    <location>
        <begin position="181"/>
        <end position="202"/>
    </location>
</feature>
<sequence length="291" mass="31036">MNKKILGIILLSLAASIWGGMFVVVKSIVGVIPPVQLVWLRYLIAIVALGVLVIVKHAQWHIIKRDAVLIVLVGIIGNGISIVAQETGTMFSSAQLGSVITSATPTFMVLFAFPLLKEKINSVKVISVLLATAGVVLIVGVHLAGAHIVLGICMLTIAALTWALMSVLVKLVSSNLNAVQVTFLSTCVAFVGLTPFVISQWSLIQSIDFTAPKIYLNLLYLGIVSTAGAFVMWNKGLQLLNAGSAGLFFLLQPIVGTLLGWLILGEQLSIGFLFGALLIIGSVWYSIRFAK</sequence>
<dbReference type="AlphaFoldDB" id="A0A5P1X1E4"/>
<dbReference type="InterPro" id="IPR000620">
    <property type="entry name" value="EamA_dom"/>
</dbReference>
<dbReference type="InterPro" id="IPR037185">
    <property type="entry name" value="EmrE-like"/>
</dbReference>
<dbReference type="InterPro" id="IPR050638">
    <property type="entry name" value="AA-Vitamin_Transporters"/>
</dbReference>
<feature type="transmembrane region" description="Helical" evidence="7">
    <location>
        <begin position="214"/>
        <end position="233"/>
    </location>
</feature>
<protein>
    <submittedName>
        <fullName evidence="9">DMT family transporter</fullName>
    </submittedName>
</protein>
<accession>A0A5P1X1E4</accession>
<dbReference type="SUPFAM" id="SSF103481">
    <property type="entry name" value="Multidrug resistance efflux transporter EmrE"/>
    <property type="match status" value="2"/>
</dbReference>
<gene>
    <name evidence="9" type="ORF">F0161_00495</name>
</gene>
<comment type="similarity">
    <text evidence="2">Belongs to the EamA transporter family.</text>
</comment>